<reference evidence="15 16" key="1">
    <citation type="journal article" date="2011" name="Proc. Natl. Acad. Sci. U.S.A.">
        <title>Evolutionary erosion of yeast sex chromosomes by mating-type switching accidents.</title>
        <authorList>
            <person name="Gordon J.L."/>
            <person name="Armisen D."/>
            <person name="Proux-Wera E."/>
            <person name="Oheigeartaigh S.S."/>
            <person name="Byrne K.P."/>
            <person name="Wolfe K.H."/>
        </authorList>
    </citation>
    <scope>NUCLEOTIDE SEQUENCE [LARGE SCALE GENOMIC DNA]</scope>
    <source>
        <strain evidence="16">ATCC 76901 / BCRC 22586 / CBS 4309 / NBRC 1992 / NRRL Y-12630</strain>
    </source>
</reference>
<name>G0VAP8_NAUCA</name>
<comment type="subcellular location">
    <subcellularLocation>
        <location evidence="1">Golgi apparatus membrane</location>
        <topology evidence="1">Single-pass type IV membrane protein</topology>
    </subcellularLocation>
</comment>
<dbReference type="eggNOG" id="KOG0963">
    <property type="taxonomic scope" value="Eukaryota"/>
</dbReference>
<evidence type="ECO:0000256" key="3">
    <source>
        <dbReference type="ARBA" id="ARBA00018691"/>
    </source>
</evidence>
<dbReference type="KEGG" id="ncs:NCAS_0B08400"/>
<evidence type="ECO:0000256" key="9">
    <source>
        <dbReference type="ARBA" id="ARBA00023136"/>
    </source>
</evidence>
<dbReference type="Proteomes" id="UP000001640">
    <property type="component" value="Chromosome 2"/>
</dbReference>
<evidence type="ECO:0000313" key="15">
    <source>
        <dbReference type="EMBL" id="CCC68924.1"/>
    </source>
</evidence>
<keyword evidence="7" id="KW-0333">Golgi apparatus</keyword>
<accession>G0VAP8</accession>
<dbReference type="GO" id="GO:0048211">
    <property type="term" value="P:Golgi vesicle docking"/>
    <property type="evidence" value="ECO:0007669"/>
    <property type="project" value="EnsemblFungi"/>
</dbReference>
<dbReference type="HOGENOM" id="CLU_016758_0_0_1"/>
<feature type="coiled-coil region" evidence="10">
    <location>
        <begin position="417"/>
        <end position="451"/>
    </location>
</feature>
<proteinExistence type="inferred from homology"/>
<dbReference type="Pfam" id="PF25398">
    <property type="entry name" value="CUX1_N"/>
    <property type="match status" value="1"/>
</dbReference>
<dbReference type="InterPro" id="IPR057476">
    <property type="entry name" value="Cux_N"/>
</dbReference>
<keyword evidence="6 12" id="KW-1133">Transmembrane helix</keyword>
<dbReference type="GO" id="GO:0000149">
    <property type="term" value="F:SNARE binding"/>
    <property type="evidence" value="ECO:0007669"/>
    <property type="project" value="EnsemblFungi"/>
</dbReference>
<keyword evidence="16" id="KW-1185">Reference proteome</keyword>
<feature type="compositionally biased region" description="Polar residues" evidence="11">
    <location>
        <begin position="217"/>
        <end position="230"/>
    </location>
</feature>
<comment type="similarity">
    <text evidence="2">Belongs to the CASP family.</text>
</comment>
<protein>
    <recommendedName>
        <fullName evidence="3">Protein CASP</fullName>
    </recommendedName>
</protein>
<dbReference type="AlphaFoldDB" id="G0VAP8"/>
<evidence type="ECO:0000256" key="1">
    <source>
        <dbReference type="ARBA" id="ARBA00004409"/>
    </source>
</evidence>
<keyword evidence="4" id="KW-0813">Transport</keyword>
<evidence type="ECO:0000256" key="10">
    <source>
        <dbReference type="SAM" id="Coils"/>
    </source>
</evidence>
<dbReference type="PANTHER" id="PTHR14043:SF2">
    <property type="entry name" value="HOMEOBOX PROTEIN CUT"/>
    <property type="match status" value="1"/>
</dbReference>
<keyword evidence="8 10" id="KW-0175">Coiled coil</keyword>
<evidence type="ECO:0000256" key="11">
    <source>
        <dbReference type="SAM" id="MobiDB-lite"/>
    </source>
</evidence>
<feature type="domain" description="CASP C-terminal" evidence="13">
    <location>
        <begin position="419"/>
        <end position="651"/>
    </location>
</feature>
<dbReference type="STRING" id="1064592.G0VAP8"/>
<dbReference type="FunCoup" id="G0VAP8">
    <property type="interactions" value="290"/>
</dbReference>
<reference key="2">
    <citation type="submission" date="2011-08" db="EMBL/GenBank/DDBJ databases">
        <title>Genome sequence of Naumovozyma castellii.</title>
        <authorList>
            <person name="Gordon J.L."/>
            <person name="Armisen D."/>
            <person name="Proux-Wera E."/>
            <person name="OhEigeartaigh S.S."/>
            <person name="Byrne K.P."/>
            <person name="Wolfe K.H."/>
        </authorList>
    </citation>
    <scope>NUCLEOTIDE SEQUENCE</scope>
    <source>
        <strain>Type strain:CBS 4309</strain>
    </source>
</reference>
<dbReference type="OMA" id="WQQEGFN"/>
<dbReference type="RefSeq" id="XP_003675295.1">
    <property type="nucleotide sequence ID" value="XM_003675247.1"/>
</dbReference>
<feature type="region of interest" description="Disordered" evidence="11">
    <location>
        <begin position="205"/>
        <end position="238"/>
    </location>
</feature>
<dbReference type="InParanoid" id="G0VAP8"/>
<keyword evidence="9 12" id="KW-0472">Membrane</keyword>
<organism evidence="15 16">
    <name type="scientific">Naumovozyma castellii</name>
    <name type="common">Yeast</name>
    <name type="synonym">Saccharomyces castellii</name>
    <dbReference type="NCBI Taxonomy" id="27288"/>
    <lineage>
        <taxon>Eukaryota</taxon>
        <taxon>Fungi</taxon>
        <taxon>Dikarya</taxon>
        <taxon>Ascomycota</taxon>
        <taxon>Saccharomycotina</taxon>
        <taxon>Saccharomycetes</taxon>
        <taxon>Saccharomycetales</taxon>
        <taxon>Saccharomycetaceae</taxon>
        <taxon>Naumovozyma</taxon>
    </lineage>
</organism>
<dbReference type="GeneID" id="96902481"/>
<evidence type="ECO:0000256" key="6">
    <source>
        <dbReference type="ARBA" id="ARBA00022989"/>
    </source>
</evidence>
<keyword evidence="5 12" id="KW-0812">Transmembrane</keyword>
<dbReference type="PANTHER" id="PTHR14043">
    <property type="entry name" value="CCAAT DISPLACEMENT PROTEIN-RELATED"/>
    <property type="match status" value="1"/>
</dbReference>
<evidence type="ECO:0000259" key="14">
    <source>
        <dbReference type="Pfam" id="PF25398"/>
    </source>
</evidence>
<evidence type="ECO:0000256" key="8">
    <source>
        <dbReference type="ARBA" id="ARBA00023054"/>
    </source>
</evidence>
<feature type="transmembrane region" description="Helical" evidence="12">
    <location>
        <begin position="630"/>
        <end position="649"/>
    </location>
</feature>
<evidence type="ECO:0000256" key="5">
    <source>
        <dbReference type="ARBA" id="ARBA00022692"/>
    </source>
</evidence>
<dbReference type="GO" id="GO:0006891">
    <property type="term" value="P:intra-Golgi vesicle-mediated transport"/>
    <property type="evidence" value="ECO:0007669"/>
    <property type="project" value="InterPro"/>
</dbReference>
<evidence type="ECO:0000259" key="13">
    <source>
        <dbReference type="Pfam" id="PF08172"/>
    </source>
</evidence>
<dbReference type="OrthoDB" id="10257567at2759"/>
<dbReference type="InterPro" id="IPR012955">
    <property type="entry name" value="CASP_C"/>
</dbReference>
<gene>
    <name evidence="15" type="primary">NCAS0B08400</name>
    <name evidence="15" type="ordered locus">NCAS_0B08400</name>
</gene>
<evidence type="ECO:0000256" key="2">
    <source>
        <dbReference type="ARBA" id="ARBA00006415"/>
    </source>
</evidence>
<dbReference type="GO" id="GO:0000139">
    <property type="term" value="C:Golgi membrane"/>
    <property type="evidence" value="ECO:0007669"/>
    <property type="project" value="UniProtKB-SubCell"/>
</dbReference>
<evidence type="ECO:0000256" key="7">
    <source>
        <dbReference type="ARBA" id="ARBA00023034"/>
    </source>
</evidence>
<dbReference type="EMBL" id="HE576753">
    <property type="protein sequence ID" value="CCC68924.1"/>
    <property type="molecule type" value="Genomic_DNA"/>
</dbReference>
<evidence type="ECO:0000256" key="4">
    <source>
        <dbReference type="ARBA" id="ARBA00022448"/>
    </source>
</evidence>
<feature type="coiled-coil region" evidence="10">
    <location>
        <begin position="177"/>
        <end position="204"/>
    </location>
</feature>
<evidence type="ECO:0000313" key="16">
    <source>
        <dbReference type="Proteomes" id="UP000001640"/>
    </source>
</evidence>
<feature type="coiled-coil region" evidence="10">
    <location>
        <begin position="244"/>
        <end position="344"/>
    </location>
</feature>
<evidence type="ECO:0000256" key="12">
    <source>
        <dbReference type="SAM" id="Phobius"/>
    </source>
</evidence>
<sequence length="697" mass="79540">MDTSVYNHALELWVKADLSNLQKELDSNIIEVKNKETKSLESRKFLATETKKFKKLQGDEKLNQINKIIKHYQHEVDDLTQRSKFSEQIVIEIYSRMSEAPDPKPLLQNSIEKLSKVEDNKELKEKITVLEDKLAKYADYENLKSRLLDLEQNSAVTLSKRLTAKEQELSSKWEEKQRNWKERENELNKKLVTLQTNNKLLEDKISKQVDIEEPTENTKPNADTNKPSQDAASSTNSTKSAAEFSLLVQELESAQSRILQLEERNETLNGELSKATSTEEKESVLYTKDLKINELESENALLSASFERERNNLSNIKTELQEEISQLKNESTSVKSELETVRRKLNNYSDYNQIKEELSTLKKIEFGADDNDSEEELVIVHGTESSKLESSLLSANKKLQSSLAELRVENIKSIEENKSLKEHLTELNKKIENLESLNSKLELDLERFDDIDQKFNDNASMISGVTRQMNNRGEHVGRLSPTSSIVGIPEDAELTTSNSASILPIITKQRDRFRTRNMDLEKQLRQGVLERTKMKADMSKLKADNSKLYERVRFLSSYKPDSGKASVTIQDSHDTEAQYSNIYEESLHPLANFKQQELDYYKRNKLSVLEKLFLTFARVILQNKATRAAFLFYCLALHGLVFLMSMYVINISGYMTPEVGIVQTTTSATSHGSDTHAAAAAAAVNQQLLNDLPAGFQ</sequence>
<dbReference type="Pfam" id="PF08172">
    <property type="entry name" value="CASP_C"/>
    <property type="match status" value="1"/>
</dbReference>
<feature type="domain" description="Cux N-terminal" evidence="14">
    <location>
        <begin position="4"/>
        <end position="113"/>
    </location>
</feature>